<dbReference type="SUPFAM" id="SSF102405">
    <property type="entry name" value="MCP/YpsA-like"/>
    <property type="match status" value="1"/>
</dbReference>
<dbReference type="InterPro" id="IPR005269">
    <property type="entry name" value="LOG"/>
</dbReference>
<dbReference type="PANTHER" id="PTHR31223">
    <property type="entry name" value="LOG FAMILY PROTEIN YJL055W"/>
    <property type="match status" value="1"/>
</dbReference>
<evidence type="ECO:0000313" key="5">
    <source>
        <dbReference type="Proteomes" id="UP000029444"/>
    </source>
</evidence>
<dbReference type="EC" id="3.2.2.n1" evidence="3"/>
<sequence>MKKICVYCGSSSGKGDAYLSAADALAQAMVERGLGLVYGGASIGVMGALAQAVMKLGGEVVGIMPEALMRREIGSDHLTELQVVGSMHERKAAMAEQSDGFIALPGGMGTLEEMFEILTWGQLGFHNKPIGLLNIDDYYHHLIQFLDHSVEQGLLRQQHRDLLRVQQDPGILLDSFLNEPAPLLDIWIECKEQL</sequence>
<dbReference type="Pfam" id="PF03641">
    <property type="entry name" value="Lysine_decarbox"/>
    <property type="match status" value="1"/>
</dbReference>
<keyword evidence="5" id="KW-1185">Reference proteome</keyword>
<dbReference type="OrthoDB" id="9801098at2"/>
<dbReference type="EMBL" id="ARXV01000014">
    <property type="protein sequence ID" value="KGD63759.1"/>
    <property type="molecule type" value="Genomic_DNA"/>
</dbReference>
<comment type="catalytic activity">
    <reaction evidence="1">
        <text>AMP + H2O = D-ribose 5-phosphate + adenine</text>
        <dbReference type="Rhea" id="RHEA:20129"/>
        <dbReference type="ChEBI" id="CHEBI:15377"/>
        <dbReference type="ChEBI" id="CHEBI:16708"/>
        <dbReference type="ChEBI" id="CHEBI:78346"/>
        <dbReference type="ChEBI" id="CHEBI:456215"/>
        <dbReference type="EC" id="3.2.2.4"/>
    </reaction>
</comment>
<accession>A0A095SHD6</accession>
<dbReference type="GO" id="GO:0009691">
    <property type="term" value="P:cytokinin biosynthetic process"/>
    <property type="evidence" value="ECO:0007669"/>
    <property type="project" value="UniProtKB-UniRule"/>
</dbReference>
<evidence type="ECO:0000256" key="3">
    <source>
        <dbReference type="RuleBase" id="RU363015"/>
    </source>
</evidence>
<dbReference type="GO" id="GO:0005829">
    <property type="term" value="C:cytosol"/>
    <property type="evidence" value="ECO:0007669"/>
    <property type="project" value="TreeGrafter"/>
</dbReference>
<reference evidence="4 5" key="1">
    <citation type="submission" date="2012-09" db="EMBL/GenBank/DDBJ databases">
        <title>Genome Sequence of alkane-degrading Bacterium Alcanivorax sp. 19-m-6.</title>
        <authorList>
            <person name="Lai Q."/>
            <person name="Shao Z."/>
        </authorList>
    </citation>
    <scope>NUCLEOTIDE SEQUENCE [LARGE SCALE GENOMIC DNA]</scope>
    <source>
        <strain evidence="4 5">19-m-6</strain>
    </source>
</reference>
<dbReference type="PANTHER" id="PTHR31223:SF70">
    <property type="entry name" value="LOG FAMILY PROTEIN YJL055W"/>
    <property type="match status" value="1"/>
</dbReference>
<dbReference type="Proteomes" id="UP000029444">
    <property type="component" value="Unassembled WGS sequence"/>
</dbReference>
<dbReference type="RefSeq" id="WP_035234090.1">
    <property type="nucleotide sequence ID" value="NZ_ARXV01000014.1"/>
</dbReference>
<dbReference type="NCBIfam" id="TIGR00730">
    <property type="entry name" value="Rossman fold protein, TIGR00730 family"/>
    <property type="match status" value="1"/>
</dbReference>
<organism evidence="4 5">
    <name type="scientific">Alcanivorax nanhaiticus</name>
    <dbReference type="NCBI Taxonomy" id="1177154"/>
    <lineage>
        <taxon>Bacteria</taxon>
        <taxon>Pseudomonadati</taxon>
        <taxon>Pseudomonadota</taxon>
        <taxon>Gammaproteobacteria</taxon>
        <taxon>Oceanospirillales</taxon>
        <taxon>Alcanivoracaceae</taxon>
        <taxon>Alcanivorax</taxon>
    </lineage>
</organism>
<dbReference type="STRING" id="1177154.Y5S_02966"/>
<dbReference type="GO" id="GO:0008714">
    <property type="term" value="F:AMP nucleosidase activity"/>
    <property type="evidence" value="ECO:0007669"/>
    <property type="project" value="UniProtKB-EC"/>
</dbReference>
<gene>
    <name evidence="4" type="ORF">Y5S_02966</name>
</gene>
<comment type="similarity">
    <text evidence="2 3">Belongs to the LOG family.</text>
</comment>
<dbReference type="InterPro" id="IPR031100">
    <property type="entry name" value="LOG_fam"/>
</dbReference>
<evidence type="ECO:0000256" key="2">
    <source>
        <dbReference type="ARBA" id="ARBA00006763"/>
    </source>
</evidence>
<dbReference type="Gene3D" id="3.40.50.450">
    <property type="match status" value="1"/>
</dbReference>
<comment type="caution">
    <text evidence="4">The sequence shown here is derived from an EMBL/GenBank/DDBJ whole genome shotgun (WGS) entry which is preliminary data.</text>
</comment>
<keyword evidence="3" id="KW-0378">Hydrolase</keyword>
<dbReference type="eggNOG" id="COG1611">
    <property type="taxonomic scope" value="Bacteria"/>
</dbReference>
<dbReference type="PATRIC" id="fig|1177154.3.peg.3006"/>
<proteinExistence type="inferred from homology"/>
<evidence type="ECO:0000313" key="4">
    <source>
        <dbReference type="EMBL" id="KGD63759.1"/>
    </source>
</evidence>
<name>A0A095SHD6_9GAMM</name>
<keyword evidence="3" id="KW-0203">Cytokinin biosynthesis</keyword>
<protein>
    <recommendedName>
        <fullName evidence="3">Cytokinin riboside 5'-monophosphate phosphoribohydrolase</fullName>
        <ecNumber evidence="3">3.2.2.n1</ecNumber>
    </recommendedName>
</protein>
<evidence type="ECO:0000256" key="1">
    <source>
        <dbReference type="ARBA" id="ARBA00000274"/>
    </source>
</evidence>
<dbReference type="AlphaFoldDB" id="A0A095SHD6"/>